<name>A0A4D6M740_VIGUN</name>
<dbReference type="PANTHER" id="PTHR12281:SF2">
    <property type="entry name" value="DEFECTIVE IN CULLIN NEDDYLATION PROTEIN"/>
    <property type="match status" value="1"/>
</dbReference>
<feature type="region of interest" description="Disordered" evidence="2">
    <location>
        <begin position="107"/>
        <end position="149"/>
    </location>
</feature>
<evidence type="ECO:0000256" key="1">
    <source>
        <dbReference type="RuleBase" id="RU410713"/>
    </source>
</evidence>
<sequence>MKPRGSNIQMSASSMELPRVKSSKELLRKMQITHGKMTSNQCRTTAPRIAAETQLNLPTFKLHDHANLDRRLSSRNQNGKLKKKATNVADKSKEKLLQIERAFTQVTNSNVDQQPNKKGVSQEENSKKRRLPMKGRMVDDNSRSKEGLMIEDVESMTRLGAAPKDTKTKLGSMSIDQFLKENGSTDDEDENIQNGSEEAEQYVGEGNTYQDEDGELNEKEGTKKKRTRGPTQCLSIHGRSMQDRPEVVLDADGEPIGPTDKIVTDLSYFLGTIARNSTFCPLIYTSFKVVLKDKDNKAHIWTYVLEKFNISDKGEKPIFTRINDAWRRYKSFIKKNHFSKYSTLKDRLKYRPLFLSEAHFKQLLKYWNISTIQSISERNAANKAKQKYIHRMGPTSFARIHAELRTKKEVGEKVTQAEMFITTRQRREGRKGKELDEETHNAIIKLQGSIQNSSDSAEQTFKSLFGKEKPGRVRCYGKTMTPSQFRKNEEIAAIKKEHANAISGMAKEIQDLRAIVNFVVKKVVQQGHIHLHQPMIRGEKTALQALKASDWHIERAFDFFYSQPQLKTFTDSRHLEELYNRYKDPYVDMILVDGITLLCNDIQVDPQDIVMLVLSWHMKAGTMCEFSKKEFIEGLQSLGIDSLEKFQEKIPYMRSELKDEQKFREIYNFAFGWAKEKGQKSLALDTAIGMWQLLFAEKQWPLVDHWCQFLQARHNKAISRDTWSQLLEFAKTVGSNLSDYDAEGAWPYLIDEFVEYLNENGVIQNGLINDSSLKR</sequence>
<accession>A0A4D6M740</accession>
<evidence type="ECO:0000313" key="5">
    <source>
        <dbReference type="Proteomes" id="UP000501690"/>
    </source>
</evidence>
<feature type="region of interest" description="Disordered" evidence="2">
    <location>
        <begin position="154"/>
        <end position="173"/>
    </location>
</feature>
<dbReference type="Gene3D" id="1.10.238.200">
    <property type="entry name" value="Cullin, PONY binding domain"/>
    <property type="match status" value="1"/>
</dbReference>
<dbReference type="GO" id="GO:0032182">
    <property type="term" value="F:ubiquitin-like protein binding"/>
    <property type="evidence" value="ECO:0007669"/>
    <property type="project" value="TreeGrafter"/>
</dbReference>
<evidence type="ECO:0000313" key="4">
    <source>
        <dbReference type="EMBL" id="QCD96201.1"/>
    </source>
</evidence>
<feature type="compositionally biased region" description="Basic and acidic residues" evidence="2">
    <location>
        <begin position="136"/>
        <end position="148"/>
    </location>
</feature>
<dbReference type="PANTHER" id="PTHR12281">
    <property type="entry name" value="RP42 RELATED"/>
    <property type="match status" value="1"/>
</dbReference>
<reference evidence="4 5" key="1">
    <citation type="submission" date="2019-04" db="EMBL/GenBank/DDBJ databases">
        <title>An improved genome assembly and genetic linkage map for asparagus bean, Vigna unguiculata ssp. sesquipedialis.</title>
        <authorList>
            <person name="Xia Q."/>
            <person name="Zhang R."/>
            <person name="Dong Y."/>
        </authorList>
    </citation>
    <scope>NUCLEOTIDE SEQUENCE [LARGE SCALE GENOMIC DNA]</scope>
    <source>
        <tissue evidence="4">Leaf</tissue>
    </source>
</reference>
<dbReference type="Pfam" id="PF03556">
    <property type="entry name" value="Cullin_binding"/>
    <property type="match status" value="1"/>
</dbReference>
<dbReference type="GO" id="GO:0097602">
    <property type="term" value="F:cullin family protein binding"/>
    <property type="evidence" value="ECO:0007669"/>
    <property type="project" value="TreeGrafter"/>
</dbReference>
<dbReference type="InterPro" id="IPR004252">
    <property type="entry name" value="Probable_transposase_24"/>
</dbReference>
<protein>
    <recommendedName>
        <fullName evidence="1">Defective in cullin neddylation protein</fullName>
    </recommendedName>
</protein>
<evidence type="ECO:0000259" key="3">
    <source>
        <dbReference type="PROSITE" id="PS51229"/>
    </source>
</evidence>
<dbReference type="EMBL" id="CP039350">
    <property type="protein sequence ID" value="QCD96201.1"/>
    <property type="molecule type" value="Genomic_DNA"/>
</dbReference>
<dbReference type="PROSITE" id="PS51229">
    <property type="entry name" value="DCUN1"/>
    <property type="match status" value="1"/>
</dbReference>
<feature type="compositionally biased region" description="Polar residues" evidence="2">
    <location>
        <begin position="107"/>
        <end position="116"/>
    </location>
</feature>
<comment type="function">
    <text evidence="1">Neddylation of cullins play an essential role in the regulation of SCF-type complexes activity.</text>
</comment>
<gene>
    <name evidence="4" type="ORF">DEO72_LG6g903</name>
</gene>
<keyword evidence="5" id="KW-1185">Reference proteome</keyword>
<dbReference type="GO" id="GO:0000151">
    <property type="term" value="C:ubiquitin ligase complex"/>
    <property type="evidence" value="ECO:0007669"/>
    <property type="project" value="TreeGrafter"/>
</dbReference>
<dbReference type="FunFam" id="1.10.238.200:FF:000004">
    <property type="entry name" value="Defective in cullin neddylation protein"/>
    <property type="match status" value="1"/>
</dbReference>
<feature type="region of interest" description="Disordered" evidence="2">
    <location>
        <begin position="200"/>
        <end position="240"/>
    </location>
</feature>
<proteinExistence type="predicted"/>
<organism evidence="4 5">
    <name type="scientific">Vigna unguiculata</name>
    <name type="common">Cowpea</name>
    <dbReference type="NCBI Taxonomy" id="3917"/>
    <lineage>
        <taxon>Eukaryota</taxon>
        <taxon>Viridiplantae</taxon>
        <taxon>Streptophyta</taxon>
        <taxon>Embryophyta</taxon>
        <taxon>Tracheophyta</taxon>
        <taxon>Spermatophyta</taxon>
        <taxon>Magnoliopsida</taxon>
        <taxon>eudicotyledons</taxon>
        <taxon>Gunneridae</taxon>
        <taxon>Pentapetalae</taxon>
        <taxon>rosids</taxon>
        <taxon>fabids</taxon>
        <taxon>Fabales</taxon>
        <taxon>Fabaceae</taxon>
        <taxon>Papilionoideae</taxon>
        <taxon>50 kb inversion clade</taxon>
        <taxon>NPAAA clade</taxon>
        <taxon>indigoferoid/millettioid clade</taxon>
        <taxon>Phaseoleae</taxon>
        <taxon>Vigna</taxon>
    </lineage>
</organism>
<dbReference type="Gene3D" id="1.10.238.10">
    <property type="entry name" value="EF-hand"/>
    <property type="match status" value="1"/>
</dbReference>
<dbReference type="GO" id="GO:0045116">
    <property type="term" value="P:protein neddylation"/>
    <property type="evidence" value="ECO:0007669"/>
    <property type="project" value="TreeGrafter"/>
</dbReference>
<dbReference type="InterPro" id="IPR014764">
    <property type="entry name" value="DCN-prot"/>
</dbReference>
<evidence type="ECO:0000256" key="2">
    <source>
        <dbReference type="SAM" id="MobiDB-lite"/>
    </source>
</evidence>
<dbReference type="InterPro" id="IPR042460">
    <property type="entry name" value="DCN1-like_PONY"/>
</dbReference>
<dbReference type="GO" id="GO:0031624">
    <property type="term" value="F:ubiquitin conjugating enzyme binding"/>
    <property type="evidence" value="ECO:0007669"/>
    <property type="project" value="TreeGrafter"/>
</dbReference>
<dbReference type="Proteomes" id="UP000501690">
    <property type="component" value="Linkage Group LG6"/>
</dbReference>
<dbReference type="FunFam" id="1.10.238.10:FF:000269">
    <property type="entry name" value="Defective in cullin neddylation protein"/>
    <property type="match status" value="1"/>
</dbReference>
<dbReference type="Pfam" id="PF03004">
    <property type="entry name" value="Transposase_24"/>
    <property type="match status" value="1"/>
</dbReference>
<feature type="domain" description="DCUN1" evidence="3">
    <location>
        <begin position="570"/>
        <end position="758"/>
    </location>
</feature>
<dbReference type="AlphaFoldDB" id="A0A4D6M740"/>
<dbReference type="InterPro" id="IPR005176">
    <property type="entry name" value="PONY_dom"/>
</dbReference>